<name>A0A2R8A7H4_9RHOB</name>
<dbReference type="GO" id="GO:0032259">
    <property type="term" value="P:methylation"/>
    <property type="evidence" value="ECO:0007669"/>
    <property type="project" value="UniProtKB-KW"/>
</dbReference>
<dbReference type="EMBL" id="OMKW01000001">
    <property type="protein sequence ID" value="SPF28181.1"/>
    <property type="molecule type" value="Genomic_DNA"/>
</dbReference>
<dbReference type="Proteomes" id="UP000244932">
    <property type="component" value="Unassembled WGS sequence"/>
</dbReference>
<dbReference type="InterPro" id="IPR050508">
    <property type="entry name" value="Methyltransf_Superfamily"/>
</dbReference>
<dbReference type="Pfam" id="PF13649">
    <property type="entry name" value="Methyltransf_25"/>
    <property type="match status" value="1"/>
</dbReference>
<sequence>MVHEPDNKDQRSFYDAAYGTAGFGAQRLFPNEELCRFMGRNFFPVAQETRGTVKILETGCGSGANLWMIAKQGFDAYGIDLSAEGIALCKAMLDHYETKATLNVGDMTQTGYAADYFDAVVDVFSSNCLTRNDGAHFLAEVARILKPGGKFFSYFPSKSSDTWTKPNHPDPDFKQRLDEDTLNGLHRIDGPFQGNNYAFRFLDPDGYDAMLEAAGLKTTHCELSGRTYRGREEYFEFLVIEASKP</sequence>
<dbReference type="EC" id="2.1.1.222" evidence="2"/>
<accession>A0A2R8A7H4</accession>
<evidence type="ECO:0000313" key="2">
    <source>
        <dbReference type="EMBL" id="SPF28181.1"/>
    </source>
</evidence>
<dbReference type="SUPFAM" id="SSF53335">
    <property type="entry name" value="S-adenosyl-L-methionine-dependent methyltransferases"/>
    <property type="match status" value="1"/>
</dbReference>
<keyword evidence="2" id="KW-0489">Methyltransferase</keyword>
<gene>
    <name evidence="2" type="primary">ubiG_3</name>
    <name evidence="2" type="ORF">POI8812_00479</name>
</gene>
<dbReference type="CDD" id="cd02440">
    <property type="entry name" value="AdoMet_MTases"/>
    <property type="match status" value="1"/>
</dbReference>
<protein>
    <submittedName>
        <fullName evidence="2">Ubiquinone biosynthesis O-methyltransferase</fullName>
        <ecNumber evidence="2">2.1.1.222</ecNumber>
    </submittedName>
</protein>
<reference evidence="2 3" key="1">
    <citation type="submission" date="2018-03" db="EMBL/GenBank/DDBJ databases">
        <authorList>
            <person name="Keele B.F."/>
        </authorList>
    </citation>
    <scope>NUCLEOTIDE SEQUENCE [LARGE SCALE GENOMIC DNA]</scope>
    <source>
        <strain evidence="2 3">CeCT 8812</strain>
    </source>
</reference>
<dbReference type="RefSeq" id="WP_108780910.1">
    <property type="nucleotide sequence ID" value="NZ_OMKW01000001.1"/>
</dbReference>
<evidence type="ECO:0000313" key="3">
    <source>
        <dbReference type="Proteomes" id="UP000244932"/>
    </source>
</evidence>
<evidence type="ECO:0000259" key="1">
    <source>
        <dbReference type="Pfam" id="PF13649"/>
    </source>
</evidence>
<dbReference type="OrthoDB" id="8153637at2"/>
<dbReference type="AlphaFoldDB" id="A0A2R8A7H4"/>
<dbReference type="GO" id="GO:0102208">
    <property type="term" value="F:2-polyprenyl-6-hydroxyphenol methylase activity"/>
    <property type="evidence" value="ECO:0007669"/>
    <property type="project" value="UniProtKB-EC"/>
</dbReference>
<keyword evidence="2" id="KW-0830">Ubiquinone</keyword>
<organism evidence="2 3">
    <name type="scientific">Pontivivens insulae</name>
    <dbReference type="NCBI Taxonomy" id="1639689"/>
    <lineage>
        <taxon>Bacteria</taxon>
        <taxon>Pseudomonadati</taxon>
        <taxon>Pseudomonadota</taxon>
        <taxon>Alphaproteobacteria</taxon>
        <taxon>Rhodobacterales</taxon>
        <taxon>Paracoccaceae</taxon>
        <taxon>Pontivivens</taxon>
    </lineage>
</organism>
<dbReference type="InterPro" id="IPR041698">
    <property type="entry name" value="Methyltransf_25"/>
</dbReference>
<keyword evidence="3" id="KW-1185">Reference proteome</keyword>
<feature type="domain" description="Methyltransferase" evidence="1">
    <location>
        <begin position="55"/>
        <end position="149"/>
    </location>
</feature>
<dbReference type="PANTHER" id="PTHR42912">
    <property type="entry name" value="METHYLTRANSFERASE"/>
    <property type="match status" value="1"/>
</dbReference>
<dbReference type="Gene3D" id="3.40.50.150">
    <property type="entry name" value="Vaccinia Virus protein VP39"/>
    <property type="match status" value="1"/>
</dbReference>
<keyword evidence="2" id="KW-0808">Transferase</keyword>
<dbReference type="InterPro" id="IPR029063">
    <property type="entry name" value="SAM-dependent_MTases_sf"/>
</dbReference>
<proteinExistence type="predicted"/>